<name>A0ACB9Z9A5_9PEZI</name>
<evidence type="ECO:0000313" key="2">
    <source>
        <dbReference type="Proteomes" id="UP001497700"/>
    </source>
</evidence>
<reference evidence="1 2" key="1">
    <citation type="journal article" date="2022" name="New Phytol.">
        <title>Ecological generalism drives hyperdiversity of secondary metabolite gene clusters in xylarialean endophytes.</title>
        <authorList>
            <person name="Franco M.E.E."/>
            <person name="Wisecaver J.H."/>
            <person name="Arnold A.E."/>
            <person name="Ju Y.M."/>
            <person name="Slot J.C."/>
            <person name="Ahrendt S."/>
            <person name="Moore L.P."/>
            <person name="Eastman K.E."/>
            <person name="Scott K."/>
            <person name="Konkel Z."/>
            <person name="Mondo S.J."/>
            <person name="Kuo A."/>
            <person name="Hayes R.D."/>
            <person name="Haridas S."/>
            <person name="Andreopoulos B."/>
            <person name="Riley R."/>
            <person name="LaButti K."/>
            <person name="Pangilinan J."/>
            <person name="Lipzen A."/>
            <person name="Amirebrahimi M."/>
            <person name="Yan J."/>
            <person name="Adam C."/>
            <person name="Keymanesh K."/>
            <person name="Ng V."/>
            <person name="Louie K."/>
            <person name="Northen T."/>
            <person name="Drula E."/>
            <person name="Henrissat B."/>
            <person name="Hsieh H.M."/>
            <person name="Youens-Clark K."/>
            <person name="Lutzoni F."/>
            <person name="Miadlikowska J."/>
            <person name="Eastwood D.C."/>
            <person name="Hamelin R.C."/>
            <person name="Grigoriev I.V."/>
            <person name="U'Ren J.M."/>
        </authorList>
    </citation>
    <scope>NUCLEOTIDE SEQUENCE [LARGE SCALE GENOMIC DNA]</scope>
    <source>
        <strain evidence="1 2">CBS 119005</strain>
    </source>
</reference>
<dbReference type="Proteomes" id="UP001497700">
    <property type="component" value="Unassembled WGS sequence"/>
</dbReference>
<comment type="caution">
    <text evidence="1">The sequence shown here is derived from an EMBL/GenBank/DDBJ whole genome shotgun (WGS) entry which is preliminary data.</text>
</comment>
<sequence length="519" mass="57731">MALTTEAASLASLMESLKCQVSEAGAKKGIIKVPAEIVLGICQYLPQADKFRLALACSHFTIPAIAALRDQDSKEDNDALFCAASRSHDRVLCQILTQRPELVNCHFQEDHFYPRRRYAIKTGKFMTPLTAAIRFRRPGSLETLLTFGVDVNLPDQAPVAGHTRIWSPIHWALAVVKAGEGFDTLVSLLVQHGANLNVSPKAVKNDSGFVPFGTSNLNPEELAPLFSQLNFVHPYSAAVEIRRSSATNFHNDLIRVINIRKSKITSLLKSGADPNLREENTSCTPIFHVALALRDYKADFYVKDQRIWQTSEVQEQYKHIIIPSAMDYLELLIQHGGDATISCQGTTALHMVCQRLEEYEVVVNYLLRAGININATDERGRTPLFELMVRLTSDLHVLRCFIQKGVDINHQDDEGCTPLHVLVQSRGSQERLRRTILVLLEYGADVSIKNNADETATDVAVARRVKLWPEIIDTLRSAGHRATRRKNGVKSGGGRKGGCRRRDGSNGHSGQHDGKIMKE</sequence>
<dbReference type="EMBL" id="MU393445">
    <property type="protein sequence ID" value="KAI4867674.1"/>
    <property type="molecule type" value="Genomic_DNA"/>
</dbReference>
<evidence type="ECO:0000313" key="1">
    <source>
        <dbReference type="EMBL" id="KAI4867674.1"/>
    </source>
</evidence>
<organism evidence="1 2">
    <name type="scientific">Hypoxylon rubiginosum</name>
    <dbReference type="NCBI Taxonomy" id="110542"/>
    <lineage>
        <taxon>Eukaryota</taxon>
        <taxon>Fungi</taxon>
        <taxon>Dikarya</taxon>
        <taxon>Ascomycota</taxon>
        <taxon>Pezizomycotina</taxon>
        <taxon>Sordariomycetes</taxon>
        <taxon>Xylariomycetidae</taxon>
        <taxon>Xylariales</taxon>
        <taxon>Hypoxylaceae</taxon>
        <taxon>Hypoxylon</taxon>
    </lineage>
</organism>
<protein>
    <submittedName>
        <fullName evidence="1">Ankyrin repeat-containing domain protein</fullName>
    </submittedName>
</protein>
<proteinExistence type="predicted"/>
<accession>A0ACB9Z9A5</accession>
<gene>
    <name evidence="1" type="ORF">F4820DRAFT_467561</name>
</gene>
<keyword evidence="2" id="KW-1185">Reference proteome</keyword>